<evidence type="ECO:0000256" key="2">
    <source>
        <dbReference type="ARBA" id="ARBA00022487"/>
    </source>
</evidence>
<protein>
    <submittedName>
        <fullName evidence="10">Feruloyl esterase</fullName>
        <ecNumber evidence="10">3.1.1.73</ecNumber>
    </submittedName>
</protein>
<evidence type="ECO:0000256" key="8">
    <source>
        <dbReference type="SAM" id="MobiDB-lite"/>
    </source>
</evidence>
<evidence type="ECO:0000256" key="4">
    <source>
        <dbReference type="ARBA" id="ARBA00022729"/>
    </source>
</evidence>
<dbReference type="GO" id="GO:0030600">
    <property type="term" value="F:feruloyl esterase activity"/>
    <property type="evidence" value="ECO:0007669"/>
    <property type="project" value="UniProtKB-EC"/>
</dbReference>
<dbReference type="AlphaFoldDB" id="A0A840FTW8"/>
<keyword evidence="2" id="KW-0719">Serine esterase</keyword>
<feature type="chain" id="PRO_5032595901" evidence="9">
    <location>
        <begin position="23"/>
        <end position="595"/>
    </location>
</feature>
<evidence type="ECO:0000256" key="9">
    <source>
        <dbReference type="SAM" id="SignalP"/>
    </source>
</evidence>
<proteinExistence type="inferred from homology"/>
<dbReference type="Proteomes" id="UP000524450">
    <property type="component" value="Unassembled WGS sequence"/>
</dbReference>
<feature type="compositionally biased region" description="Pro residues" evidence="8">
    <location>
        <begin position="48"/>
        <end position="57"/>
    </location>
</feature>
<feature type="region of interest" description="Disordered" evidence="8">
    <location>
        <begin position="37"/>
        <end position="57"/>
    </location>
</feature>
<comment type="caution">
    <text evidence="10">The sequence shown here is derived from an EMBL/GenBank/DDBJ whole genome shotgun (WGS) entry which is preliminary data.</text>
</comment>
<evidence type="ECO:0000313" key="11">
    <source>
        <dbReference type="Proteomes" id="UP000524450"/>
    </source>
</evidence>
<keyword evidence="3" id="KW-0479">Metal-binding</keyword>
<name>A0A840FTW8_9BURK</name>
<dbReference type="EC" id="3.1.1.73" evidence="10"/>
<reference evidence="10 11" key="1">
    <citation type="submission" date="2020-08" db="EMBL/GenBank/DDBJ databases">
        <title>Genomic Encyclopedia of Type Strains, Phase IV (KMG-V): Genome sequencing to study the core and pangenomes of soil and plant-associated prokaryotes.</title>
        <authorList>
            <person name="Whitman W."/>
        </authorList>
    </citation>
    <scope>NUCLEOTIDE SEQUENCE [LARGE SCALE GENOMIC DNA]</scope>
    <source>
        <strain evidence="10 11">34/80</strain>
    </source>
</reference>
<dbReference type="InterPro" id="IPR011118">
    <property type="entry name" value="Tannase/feruloyl_esterase"/>
</dbReference>
<accession>A0A840FTW8</accession>
<dbReference type="GO" id="GO:0046872">
    <property type="term" value="F:metal ion binding"/>
    <property type="evidence" value="ECO:0007669"/>
    <property type="project" value="UniProtKB-KW"/>
</dbReference>
<feature type="signal peptide" evidence="9">
    <location>
        <begin position="1"/>
        <end position="22"/>
    </location>
</feature>
<organism evidence="10 11">
    <name type="scientific">Variovorax guangxiensis</name>
    <dbReference type="NCBI Taxonomy" id="1775474"/>
    <lineage>
        <taxon>Bacteria</taxon>
        <taxon>Pseudomonadati</taxon>
        <taxon>Pseudomonadota</taxon>
        <taxon>Betaproteobacteria</taxon>
        <taxon>Burkholderiales</taxon>
        <taxon>Comamonadaceae</taxon>
        <taxon>Variovorax</taxon>
    </lineage>
</organism>
<dbReference type="Gene3D" id="3.40.50.1820">
    <property type="entry name" value="alpha/beta hydrolase"/>
    <property type="match status" value="1"/>
</dbReference>
<keyword evidence="6" id="KW-0106">Calcium</keyword>
<evidence type="ECO:0000313" key="10">
    <source>
        <dbReference type="EMBL" id="MBB4224272.1"/>
    </source>
</evidence>
<evidence type="ECO:0000256" key="1">
    <source>
        <dbReference type="ARBA" id="ARBA00006249"/>
    </source>
</evidence>
<dbReference type="SUPFAM" id="SSF53474">
    <property type="entry name" value="alpha/beta-Hydrolases"/>
    <property type="match status" value="1"/>
</dbReference>
<sequence length="595" mass="60955">MKTPASLIFVASLLTACGGGSGGGGFVGAFPTTGTSTVTPPAGNGNPVTPPPGNPAPPVETLPVLGAATGATLGDCASLAGFTFANTTISAANSIAAGTLSVAGKPVGAHCQVRGSMYQRTSPVDGQSYAIGFEMRLPVNWNGRYFYQANGGLDGSIGTATGPVGGGGVLDNALNKGFAVISSDAGHAAPTPFFGIDPQARLDYGYQAVGKLTPMAKALIASAYGKGPDRSYIGGCSNGGRHTMVAMSRYADDYDGFLVGDPGFRLPLAASANIVGAQNYNALATTPGDPGTGFTLAERTLVSNAVLAKCDALDGTTDGLVQDTGACQAAFSLDRDVPTCSGSRDGTCLSADQKLRIGQLFAGALDGGGKKIYASFPFDAGLNTTGWSSWKFSNSLNLDSGAVAFVWQVPPENPSGFNGPNFTLTANIDSILSKITATDGLYTENSLSFMTPPNPTDLSRLKKRGAKVMAYHGTSDPIFSSDDTQHWYDQLAAANGGDASNFARFYRVPGMNHCAGGPTTDQFDMLAPLVNWVEKGEAADSVVASARGAGNVGGVNGDVPAAWSPARTRPLCAYPKVARYKGTGDIEKAENFSCQ</sequence>
<dbReference type="PANTHER" id="PTHR33938:SF15">
    <property type="entry name" value="FERULOYL ESTERASE B-RELATED"/>
    <property type="match status" value="1"/>
</dbReference>
<keyword evidence="7" id="KW-1015">Disulfide bond</keyword>
<evidence type="ECO:0000256" key="5">
    <source>
        <dbReference type="ARBA" id="ARBA00022801"/>
    </source>
</evidence>
<gene>
    <name evidence="10" type="ORF">GGD71_005065</name>
</gene>
<evidence type="ECO:0000256" key="7">
    <source>
        <dbReference type="ARBA" id="ARBA00023157"/>
    </source>
</evidence>
<evidence type="ECO:0000256" key="6">
    <source>
        <dbReference type="ARBA" id="ARBA00022837"/>
    </source>
</evidence>
<dbReference type="PROSITE" id="PS51257">
    <property type="entry name" value="PROKAR_LIPOPROTEIN"/>
    <property type="match status" value="1"/>
</dbReference>
<dbReference type="Pfam" id="PF07519">
    <property type="entry name" value="Tannase"/>
    <property type="match status" value="1"/>
</dbReference>
<keyword evidence="5 10" id="KW-0378">Hydrolase</keyword>
<feature type="compositionally biased region" description="Low complexity" evidence="8">
    <location>
        <begin position="37"/>
        <end position="47"/>
    </location>
</feature>
<dbReference type="InterPro" id="IPR029058">
    <property type="entry name" value="AB_hydrolase_fold"/>
</dbReference>
<evidence type="ECO:0000256" key="3">
    <source>
        <dbReference type="ARBA" id="ARBA00022723"/>
    </source>
</evidence>
<dbReference type="PANTHER" id="PTHR33938">
    <property type="entry name" value="FERULOYL ESTERASE B-RELATED"/>
    <property type="match status" value="1"/>
</dbReference>
<keyword evidence="4 9" id="KW-0732">Signal</keyword>
<comment type="similarity">
    <text evidence="1">Belongs to the tannase family.</text>
</comment>
<dbReference type="EMBL" id="JACIFZ010000007">
    <property type="protein sequence ID" value="MBB4224272.1"/>
    <property type="molecule type" value="Genomic_DNA"/>
</dbReference>